<reference evidence="3" key="1">
    <citation type="journal article" date="2017" name="Front. Plant Sci.">
        <title>Climate Clever Clovers: New Paradigm to Reduce the Environmental Footprint of Ruminants by Breeding Low Methanogenic Forages Utilizing Haplotype Variation.</title>
        <authorList>
            <person name="Kaur P."/>
            <person name="Appels R."/>
            <person name="Bayer P.E."/>
            <person name="Keeble-Gagnere G."/>
            <person name="Wang J."/>
            <person name="Hirakawa H."/>
            <person name="Shirasawa K."/>
            <person name="Vercoe P."/>
            <person name="Stefanova K."/>
            <person name="Durmic Z."/>
            <person name="Nichols P."/>
            <person name="Revell C."/>
            <person name="Isobe S.N."/>
            <person name="Edwards D."/>
            <person name="Erskine W."/>
        </authorList>
    </citation>
    <scope>NUCLEOTIDE SEQUENCE [LARGE SCALE GENOMIC DNA]</scope>
    <source>
        <strain evidence="3">cv. Daliak</strain>
    </source>
</reference>
<protein>
    <submittedName>
        <fullName evidence="2">Uncharacterized protein</fullName>
    </submittedName>
</protein>
<proteinExistence type="predicted"/>
<evidence type="ECO:0000313" key="2">
    <source>
        <dbReference type="EMBL" id="GAU49483.1"/>
    </source>
</evidence>
<feature type="transmembrane region" description="Helical" evidence="1">
    <location>
        <begin position="37"/>
        <end position="54"/>
    </location>
</feature>
<keyword evidence="1" id="KW-0812">Transmembrane</keyword>
<evidence type="ECO:0000256" key="1">
    <source>
        <dbReference type="SAM" id="Phobius"/>
    </source>
</evidence>
<sequence>MRFRVTKIPLSSITASSSSWIWTFKLEYLCVALPSSYVFQGPLALGFFFFYVLGGRASGSTTGMSSVAIGD</sequence>
<organism evidence="2 3">
    <name type="scientific">Trifolium subterraneum</name>
    <name type="common">Subterranean clover</name>
    <dbReference type="NCBI Taxonomy" id="3900"/>
    <lineage>
        <taxon>Eukaryota</taxon>
        <taxon>Viridiplantae</taxon>
        <taxon>Streptophyta</taxon>
        <taxon>Embryophyta</taxon>
        <taxon>Tracheophyta</taxon>
        <taxon>Spermatophyta</taxon>
        <taxon>Magnoliopsida</taxon>
        <taxon>eudicotyledons</taxon>
        <taxon>Gunneridae</taxon>
        <taxon>Pentapetalae</taxon>
        <taxon>rosids</taxon>
        <taxon>fabids</taxon>
        <taxon>Fabales</taxon>
        <taxon>Fabaceae</taxon>
        <taxon>Papilionoideae</taxon>
        <taxon>50 kb inversion clade</taxon>
        <taxon>NPAAA clade</taxon>
        <taxon>Hologalegina</taxon>
        <taxon>IRL clade</taxon>
        <taxon>Trifolieae</taxon>
        <taxon>Trifolium</taxon>
    </lineage>
</organism>
<gene>
    <name evidence="2" type="ORF">TSUD_286210</name>
</gene>
<keyword evidence="1" id="KW-1133">Transmembrane helix</keyword>
<keyword evidence="1" id="KW-0472">Membrane</keyword>
<dbReference type="Proteomes" id="UP000242715">
    <property type="component" value="Unassembled WGS sequence"/>
</dbReference>
<keyword evidence="3" id="KW-1185">Reference proteome</keyword>
<dbReference type="AlphaFoldDB" id="A0A2Z6P4I7"/>
<dbReference type="EMBL" id="DF974573">
    <property type="protein sequence ID" value="GAU49483.1"/>
    <property type="molecule type" value="Genomic_DNA"/>
</dbReference>
<accession>A0A2Z6P4I7</accession>
<evidence type="ECO:0000313" key="3">
    <source>
        <dbReference type="Proteomes" id="UP000242715"/>
    </source>
</evidence>
<name>A0A2Z6P4I7_TRISU</name>